<evidence type="ECO:0000313" key="2">
    <source>
        <dbReference type="EMBL" id="MBB4677084.1"/>
    </source>
</evidence>
<reference evidence="2 3" key="1">
    <citation type="submission" date="2020-08" db="EMBL/GenBank/DDBJ databases">
        <title>Sequencing the genomes of 1000 actinobacteria strains.</title>
        <authorList>
            <person name="Klenk H.-P."/>
        </authorList>
    </citation>
    <scope>NUCLEOTIDE SEQUENCE [LARGE SCALE GENOMIC DNA]</scope>
    <source>
        <strain evidence="2 3">DSM 44230</strain>
    </source>
</reference>
<evidence type="ECO:0000256" key="1">
    <source>
        <dbReference type="SAM" id="SignalP"/>
    </source>
</evidence>
<dbReference type="AlphaFoldDB" id="A0A7W7C9L4"/>
<dbReference type="RefSeq" id="WP_185002973.1">
    <property type="nucleotide sequence ID" value="NZ_BAAAUI010000002.1"/>
</dbReference>
<sequence length="171" mass="18195">MGIVSKRVTAALLGAAAVGGVLLPGATAVAAPARAAAIQSPASIAAASGIKIDVFTNTVDITTKIYGIVADAIKTHQNRGGYVKSLMEGAFYDARERYNVLVIKADHPYDVNLQGKVYDARVHSDAYPDFHIYVFDSGTVVNKGDGGWINWAFRGWFDRPGNGGTVNFHKP</sequence>
<accession>A0A7W7C9L4</accession>
<dbReference type="EMBL" id="JACHMH010000001">
    <property type="protein sequence ID" value="MBB4677084.1"/>
    <property type="molecule type" value="Genomic_DNA"/>
</dbReference>
<dbReference type="Proteomes" id="UP000533598">
    <property type="component" value="Unassembled WGS sequence"/>
</dbReference>
<organism evidence="2 3">
    <name type="scientific">Crossiella cryophila</name>
    <dbReference type="NCBI Taxonomy" id="43355"/>
    <lineage>
        <taxon>Bacteria</taxon>
        <taxon>Bacillati</taxon>
        <taxon>Actinomycetota</taxon>
        <taxon>Actinomycetes</taxon>
        <taxon>Pseudonocardiales</taxon>
        <taxon>Pseudonocardiaceae</taxon>
        <taxon>Crossiella</taxon>
    </lineage>
</organism>
<name>A0A7W7C9L4_9PSEU</name>
<proteinExistence type="predicted"/>
<feature type="chain" id="PRO_5030590531" description="Stress protein" evidence="1">
    <location>
        <begin position="31"/>
        <end position="171"/>
    </location>
</feature>
<protein>
    <recommendedName>
        <fullName evidence="4">Stress protein</fullName>
    </recommendedName>
</protein>
<gene>
    <name evidence="2" type="ORF">HNR67_003202</name>
</gene>
<comment type="caution">
    <text evidence="2">The sequence shown here is derived from an EMBL/GenBank/DDBJ whole genome shotgun (WGS) entry which is preliminary data.</text>
</comment>
<keyword evidence="3" id="KW-1185">Reference proteome</keyword>
<keyword evidence="1" id="KW-0732">Signal</keyword>
<evidence type="ECO:0000313" key="3">
    <source>
        <dbReference type="Proteomes" id="UP000533598"/>
    </source>
</evidence>
<feature type="signal peptide" evidence="1">
    <location>
        <begin position="1"/>
        <end position="30"/>
    </location>
</feature>
<evidence type="ECO:0008006" key="4">
    <source>
        <dbReference type="Google" id="ProtNLM"/>
    </source>
</evidence>